<evidence type="ECO:0000259" key="2">
    <source>
        <dbReference type="Pfam" id="PF11760"/>
    </source>
</evidence>
<dbReference type="Proteomes" id="UP000186905">
    <property type="component" value="Unassembled WGS sequence"/>
</dbReference>
<dbReference type="InterPro" id="IPR052553">
    <property type="entry name" value="CbiG_hydrolase"/>
</dbReference>
<reference evidence="4 5" key="1">
    <citation type="submission" date="2016-09" db="EMBL/GenBank/DDBJ databases">
        <title>Photobacterium proteolyticum sp. nov. a protease producing bacterium isolated from ocean sediments of Laizhou Bay.</title>
        <authorList>
            <person name="Li Y."/>
        </authorList>
    </citation>
    <scope>NUCLEOTIDE SEQUENCE [LARGE SCALE GENOMIC DNA]</scope>
    <source>
        <strain evidence="4 5">13-12</strain>
    </source>
</reference>
<gene>
    <name evidence="4" type="ORF">BIT28_15795</name>
</gene>
<dbReference type="Pfam" id="PF01890">
    <property type="entry name" value="CbiG_C"/>
    <property type="match status" value="1"/>
</dbReference>
<dbReference type="InterPro" id="IPR002750">
    <property type="entry name" value="CobE/GbiG_C"/>
</dbReference>
<proteinExistence type="predicted"/>
<feature type="domain" description="CobE/GbiG C-terminal" evidence="1">
    <location>
        <begin position="236"/>
        <end position="356"/>
    </location>
</feature>
<evidence type="ECO:0000259" key="1">
    <source>
        <dbReference type="Pfam" id="PF01890"/>
    </source>
</evidence>
<dbReference type="GO" id="GO:0009236">
    <property type="term" value="P:cobalamin biosynthetic process"/>
    <property type="evidence" value="ECO:0007669"/>
    <property type="project" value="InterPro"/>
</dbReference>
<dbReference type="SUPFAM" id="SSF52833">
    <property type="entry name" value="Thioredoxin-like"/>
    <property type="match status" value="1"/>
</dbReference>
<dbReference type="Gene3D" id="3.40.50.11220">
    <property type="match status" value="1"/>
</dbReference>
<evidence type="ECO:0000259" key="3">
    <source>
        <dbReference type="Pfam" id="PF11761"/>
    </source>
</evidence>
<keyword evidence="5" id="KW-1185">Reference proteome</keyword>
<dbReference type="InterPro" id="IPR036249">
    <property type="entry name" value="Thioredoxin-like_sf"/>
</dbReference>
<evidence type="ECO:0000313" key="4">
    <source>
        <dbReference type="EMBL" id="OLQ80535.1"/>
    </source>
</evidence>
<protein>
    <submittedName>
        <fullName evidence="4">Cobalamin biosynthesis protein</fullName>
    </submittedName>
</protein>
<dbReference type="Pfam" id="PF11761">
    <property type="entry name" value="CbiG_mid"/>
    <property type="match status" value="1"/>
</dbReference>
<sequence>MKIAVYAITLNGARQAQRLHRELPFADVFVSEVGLEECVSASLLTLPLAEFIAPNFHHYDCHICIFATGIVSRIMAPLLTDKRQDPAVICVDDQGQFAIPMLSGHRGGANTMAQRVAQILKATPVVTTASDAANTLSVDMMGAPFGWALDPQCEAAITSVSAAVVNDKPVLVVQQAGERSWWPYKRTMPKHIYCHAQLAEIDSELWQGLVLISDRREPEHYEHWQHKAVLWRPKSLVLGIGCDRNTPLSTIQAGIDRFLAENNLSIDSVSAMASIDLKADEAGLLAYSQQQQWPFVTYSAEQLRDVEGIENPSSYVEKVTGVASVAEAAALKHSHTNKLLAPKWKFKLDGYNVTVSCCRIEHEEAFSRHNWKNWLGQKSKINAHGSDVVKGYQCKPKHVDLDRPMLYHRHHLLLCEGGRCSKEGSKNLTHELRSLIKEMGLASGNNRIKLSRTQCAGACRNRATLVVYERLESNETPVNNGSWLRNVENLTLTQWRRLFLALADRVPLSSVLEPEYFAAIDAAKPITRDEIINNSQGLATQ</sequence>
<feature type="domain" description="Cobalamin synthesis G N-terminal" evidence="2">
    <location>
        <begin position="52"/>
        <end position="131"/>
    </location>
</feature>
<evidence type="ECO:0000313" key="5">
    <source>
        <dbReference type="Proteomes" id="UP000186905"/>
    </source>
</evidence>
<dbReference type="PANTHER" id="PTHR37477:SF1">
    <property type="entry name" value="COBALT-PRECORRIN-5A HYDROLASE"/>
    <property type="match status" value="1"/>
</dbReference>
<comment type="caution">
    <text evidence="4">The sequence shown here is derived from an EMBL/GenBank/DDBJ whole genome shotgun (WGS) entry which is preliminary data.</text>
</comment>
<dbReference type="SUPFAM" id="SSF159664">
    <property type="entry name" value="CobE/GbiG C-terminal domain-like"/>
    <property type="match status" value="1"/>
</dbReference>
<dbReference type="EMBL" id="MJIL01000046">
    <property type="protein sequence ID" value="OLQ80535.1"/>
    <property type="molecule type" value="Genomic_DNA"/>
</dbReference>
<dbReference type="Gene3D" id="3.30.420.180">
    <property type="entry name" value="CobE/GbiG C-terminal domain"/>
    <property type="match status" value="1"/>
</dbReference>
<dbReference type="RefSeq" id="WP_075762255.1">
    <property type="nucleotide sequence ID" value="NZ_MJIL01000046.1"/>
</dbReference>
<dbReference type="SUPFAM" id="SSF159672">
    <property type="entry name" value="CbiG N-terminal domain-like"/>
    <property type="match status" value="1"/>
</dbReference>
<accession>A0A1Q9GZ45</accession>
<dbReference type="Pfam" id="PF11760">
    <property type="entry name" value="CbiG_N"/>
    <property type="match status" value="1"/>
</dbReference>
<dbReference type="InterPro" id="IPR021744">
    <property type="entry name" value="CbiG_N"/>
</dbReference>
<dbReference type="PANTHER" id="PTHR37477">
    <property type="entry name" value="COBALT-PRECORRIN-5A HYDROLASE"/>
    <property type="match status" value="1"/>
</dbReference>
<dbReference type="STRING" id="1903952.BIT28_15795"/>
<dbReference type="InterPro" id="IPR038029">
    <property type="entry name" value="GbiG_N_sf"/>
</dbReference>
<organism evidence="4 5">
    <name type="scientific">Photobacterium proteolyticum</name>
    <dbReference type="NCBI Taxonomy" id="1903952"/>
    <lineage>
        <taxon>Bacteria</taxon>
        <taxon>Pseudomonadati</taxon>
        <taxon>Pseudomonadota</taxon>
        <taxon>Gammaproteobacteria</taxon>
        <taxon>Vibrionales</taxon>
        <taxon>Vibrionaceae</taxon>
        <taxon>Photobacterium</taxon>
    </lineage>
</organism>
<dbReference type="InterPro" id="IPR036518">
    <property type="entry name" value="CobE/GbiG_C_sf"/>
</dbReference>
<dbReference type="Gene3D" id="3.40.30.10">
    <property type="entry name" value="Glutaredoxin"/>
    <property type="match status" value="1"/>
</dbReference>
<dbReference type="OrthoDB" id="9781023at2"/>
<name>A0A1Q9GZ45_9GAMM</name>
<dbReference type="InterPro" id="IPR021745">
    <property type="entry name" value="CbiG_mid"/>
</dbReference>
<dbReference type="AlphaFoldDB" id="A0A1Q9GZ45"/>
<feature type="domain" description="Cobalamin biosynthesis central region" evidence="3">
    <location>
        <begin position="137"/>
        <end position="233"/>
    </location>
</feature>
<dbReference type="CDD" id="cd02980">
    <property type="entry name" value="TRX_Fd_family"/>
    <property type="match status" value="1"/>
</dbReference>